<evidence type="ECO:0000313" key="4">
    <source>
        <dbReference type="Proteomes" id="UP000054324"/>
    </source>
</evidence>
<dbReference type="InterPro" id="IPR036116">
    <property type="entry name" value="FN3_sf"/>
</dbReference>
<dbReference type="STRING" id="6198.A0A074ZXM7"/>
<feature type="compositionally biased region" description="Polar residues" evidence="1">
    <location>
        <begin position="404"/>
        <end position="416"/>
    </location>
</feature>
<dbReference type="SMART" id="SM00060">
    <property type="entry name" value="FN3"/>
    <property type="match status" value="5"/>
</dbReference>
<protein>
    <recommendedName>
        <fullName evidence="2">Fibronectin type-III domain-containing protein</fullName>
    </recommendedName>
</protein>
<dbReference type="EMBL" id="KL596636">
    <property type="protein sequence ID" value="KER32183.1"/>
    <property type="molecule type" value="Genomic_DNA"/>
</dbReference>
<feature type="region of interest" description="Disordered" evidence="1">
    <location>
        <begin position="402"/>
        <end position="427"/>
    </location>
</feature>
<feature type="domain" description="Fibronectin type-III" evidence="2">
    <location>
        <begin position="522"/>
        <end position="617"/>
    </location>
</feature>
<feature type="domain" description="Fibronectin type-III" evidence="2">
    <location>
        <begin position="230"/>
        <end position="319"/>
    </location>
</feature>
<dbReference type="GO" id="GO:0043235">
    <property type="term" value="C:receptor complex"/>
    <property type="evidence" value="ECO:0007669"/>
    <property type="project" value="TreeGrafter"/>
</dbReference>
<dbReference type="RefSeq" id="XP_009163949.1">
    <property type="nucleotide sequence ID" value="XM_009165685.1"/>
</dbReference>
<evidence type="ECO:0000256" key="1">
    <source>
        <dbReference type="SAM" id="MobiDB-lite"/>
    </source>
</evidence>
<dbReference type="PANTHER" id="PTHR46957:SF10">
    <property type="entry name" value="PROTEIN TYROSINE PHOSPHATASE, RECEPTOR TYPE, H"/>
    <property type="match status" value="1"/>
</dbReference>
<dbReference type="KEGG" id="ovi:T265_01619"/>
<dbReference type="GeneID" id="20315807"/>
<evidence type="ECO:0000313" key="3">
    <source>
        <dbReference type="EMBL" id="KER32183.1"/>
    </source>
</evidence>
<dbReference type="PROSITE" id="PS50853">
    <property type="entry name" value="FN3"/>
    <property type="match status" value="2"/>
</dbReference>
<dbReference type="SUPFAM" id="SSF49265">
    <property type="entry name" value="Fibronectin type III"/>
    <property type="match status" value="2"/>
</dbReference>
<dbReference type="Pfam" id="PF00041">
    <property type="entry name" value="fn3"/>
    <property type="match status" value="1"/>
</dbReference>
<evidence type="ECO:0000259" key="2">
    <source>
        <dbReference type="PROSITE" id="PS50853"/>
    </source>
</evidence>
<dbReference type="CDD" id="cd00063">
    <property type="entry name" value="FN3"/>
    <property type="match status" value="2"/>
</dbReference>
<dbReference type="CTD" id="20315807"/>
<dbReference type="AlphaFoldDB" id="A0A074ZXM7"/>
<dbReference type="InterPro" id="IPR050713">
    <property type="entry name" value="RTP_Phos/Ushers"/>
</dbReference>
<name>A0A074ZXM7_OPIVI</name>
<sequence>MAISTRILLFLPEHTFFQGCEDHTYSVYAVLDGNNVEGLSSEIVVKGRGSKRATNLKATVVDSENVRLTWTVENERCPTTEMFIEARPAEGELITQKIADTLRETTLSLPTCQLYGIVIVSGVQPEERSNPVVNLVVENVSPKHQKIKWTAPSVEVACLHTYFVKQLLDGRQVTELTIQPLPKQTSFEALFEVSPGCNTYTYKVQIRAYPGNIEGPEVLIEKKTITSPIKPEELTVTSTGASAEAMVSWKYNAPCKATGYDVTVYDESGRIIRTERSTTEQIRIQRLPTCAHLFVGVRTRVDNISGPESEVKEVVINELQMIVEDLMVENVGDNYQKVTWKPAPVSSYVCRRNYVVTQLRAASNDQPTVVKVKVAEKSELIFNTHPGCNTYTYEIVPIEESTGETRGTPASLTRRSQPPKLHAPTGVEVEQQQGGLVKISWRKVNHEISCGVLTYAVYANKTMGNDYTRVPAAAIETEKVVQLDQCTDYIVYVESIRTMDNQIERVQSDAVRLRTKVEKPAPIVSLAVTESKATSQKLTWAAPTNQLKCAWYELLKEKASNSGHPVVVRLDLVDTSYEFQHLTPGTAYKYKIRVVADGIAGDYSEQVIQATHTSAEDVIEGEGNSPLVVISSVDSRTVLVKLDLSTLNSVKGVQAITLLVEPLVELPKKPSQAYKNSAFPNSLNEVNKKTVPIRPILSLPGPPAYSISRELQNRLRPLTYAPQCSVENAGQFLKRVKTMKLEKDKTIVSFDVKSLFISINLNTAKRMVADLQDNPETSNGTLGKEMNKPLNLSLTIYFEFNAWDRKISSGKGPWEVLVWQQRIQSGVNNGQILESHTFTDILFQLGRYGVGCDKSLPCTNIPLLPGTRYSSIPSILFTPAISLYGVNRSSRLKTSTFSRSILCPVSKACTAITESLTSVWHSSAFLGGFSIPSILFTPAISLYGVNRSSRLKTSTFSRSILCPVSKACTAITESLTSVWHSSAFLGVPGVFNQQEFFQLHQNSVAFSPSEKLLEC</sequence>
<keyword evidence="4" id="KW-1185">Reference proteome</keyword>
<dbReference type="InterPro" id="IPR003961">
    <property type="entry name" value="FN3_dom"/>
</dbReference>
<reference evidence="3 4" key="1">
    <citation type="submission" date="2013-11" db="EMBL/GenBank/DDBJ databases">
        <title>Opisthorchis viverrini - life in the bile duct.</title>
        <authorList>
            <person name="Young N.D."/>
            <person name="Nagarajan N."/>
            <person name="Lin S.J."/>
            <person name="Korhonen P.K."/>
            <person name="Jex A.R."/>
            <person name="Hall R.S."/>
            <person name="Safavi-Hemami H."/>
            <person name="Kaewkong W."/>
            <person name="Bertrand D."/>
            <person name="Gao S."/>
            <person name="Seet Q."/>
            <person name="Wongkham S."/>
            <person name="Teh B.T."/>
            <person name="Wongkham C."/>
            <person name="Intapan P.M."/>
            <person name="Maleewong W."/>
            <person name="Yang X."/>
            <person name="Hu M."/>
            <person name="Wang Z."/>
            <person name="Hofmann A."/>
            <person name="Sternberg P.W."/>
            <person name="Tan P."/>
            <person name="Wang J."/>
            <person name="Gasser R.B."/>
        </authorList>
    </citation>
    <scope>NUCLEOTIDE SEQUENCE [LARGE SCALE GENOMIC DNA]</scope>
</reference>
<dbReference type="Gene3D" id="2.60.40.10">
    <property type="entry name" value="Immunoglobulins"/>
    <property type="match status" value="2"/>
</dbReference>
<organism evidence="3 4">
    <name type="scientific">Opisthorchis viverrini</name>
    <name type="common">Southeast Asian liver fluke</name>
    <dbReference type="NCBI Taxonomy" id="6198"/>
    <lineage>
        <taxon>Eukaryota</taxon>
        <taxon>Metazoa</taxon>
        <taxon>Spiralia</taxon>
        <taxon>Lophotrochozoa</taxon>
        <taxon>Platyhelminthes</taxon>
        <taxon>Trematoda</taxon>
        <taxon>Digenea</taxon>
        <taxon>Opisthorchiida</taxon>
        <taxon>Opisthorchiata</taxon>
        <taxon>Opisthorchiidae</taxon>
        <taxon>Opisthorchis</taxon>
    </lineage>
</organism>
<dbReference type="PANTHER" id="PTHR46957">
    <property type="entry name" value="CYTOKINE RECEPTOR"/>
    <property type="match status" value="1"/>
</dbReference>
<dbReference type="Proteomes" id="UP000054324">
    <property type="component" value="Unassembled WGS sequence"/>
</dbReference>
<accession>A0A074ZXM7</accession>
<proteinExistence type="predicted"/>
<dbReference type="OrthoDB" id="6260494at2759"/>
<gene>
    <name evidence="3" type="ORF">T265_01619</name>
</gene>
<dbReference type="InterPro" id="IPR013783">
    <property type="entry name" value="Ig-like_fold"/>
</dbReference>